<dbReference type="EMBL" id="QRUN01000006">
    <property type="protein sequence ID" value="RGR69299.1"/>
    <property type="molecule type" value="Genomic_DNA"/>
</dbReference>
<reference evidence="1 2" key="1">
    <citation type="submission" date="2018-08" db="EMBL/GenBank/DDBJ databases">
        <title>A genome reference for cultivated species of the human gut microbiota.</title>
        <authorList>
            <person name="Zou Y."/>
            <person name="Xue W."/>
            <person name="Luo G."/>
        </authorList>
    </citation>
    <scope>NUCLEOTIDE SEQUENCE [LARGE SCALE GENOMIC DNA]</scope>
    <source>
        <strain evidence="1 2">AF24-4</strain>
    </source>
</reference>
<evidence type="ECO:0000313" key="2">
    <source>
        <dbReference type="Proteomes" id="UP000285820"/>
    </source>
</evidence>
<protein>
    <submittedName>
        <fullName evidence="1">RloB domain-containing protein</fullName>
    </submittedName>
</protein>
<dbReference type="AlphaFoldDB" id="A0A412FMA6"/>
<dbReference type="Proteomes" id="UP000285820">
    <property type="component" value="Unassembled WGS sequence"/>
</dbReference>
<evidence type="ECO:0000313" key="1">
    <source>
        <dbReference type="EMBL" id="RGR69299.1"/>
    </source>
</evidence>
<dbReference type="InterPro" id="IPR025591">
    <property type="entry name" value="RloB"/>
</dbReference>
<gene>
    <name evidence="1" type="ORF">DWY29_06530</name>
</gene>
<dbReference type="RefSeq" id="WP_118125740.1">
    <property type="nucleotide sequence ID" value="NZ_QRUN01000006.1"/>
</dbReference>
<organism evidence="1 2">
    <name type="scientific">Roseburia inulinivorans</name>
    <dbReference type="NCBI Taxonomy" id="360807"/>
    <lineage>
        <taxon>Bacteria</taxon>
        <taxon>Bacillati</taxon>
        <taxon>Bacillota</taxon>
        <taxon>Clostridia</taxon>
        <taxon>Lachnospirales</taxon>
        <taxon>Lachnospiraceae</taxon>
        <taxon>Roseburia</taxon>
    </lineage>
</organism>
<dbReference type="Pfam" id="PF13707">
    <property type="entry name" value="RloB"/>
    <property type="match status" value="1"/>
</dbReference>
<sequence>MAKGDRIGNRKTREQRRTIKVPELGYYLIVTDTEGTERCFFTGLHQSLPEEVKNKLVIKVVETKTRSMIDKCLELTAYEAQYRIPWIVFDRDQVIGFDEIISEAEKKGIQVGWSNPCFEIWMYAYFGAMPAIQDSWTCCSEFGRVYESKTGQKYSKADEKMYGKISNAGNEEKAIQIAQQKLEQCEREGKKKPSEMCPGTTVHRLVGEIRYKTNN</sequence>
<accession>A0A412FMA6</accession>
<proteinExistence type="predicted"/>
<name>A0A412FMA6_9FIRM</name>
<comment type="caution">
    <text evidence="1">The sequence shown here is derived from an EMBL/GenBank/DDBJ whole genome shotgun (WGS) entry which is preliminary data.</text>
</comment>